<dbReference type="PANTHER" id="PTHR11010:SF117">
    <property type="entry name" value="SERINE PROTEASE 16"/>
    <property type="match status" value="1"/>
</dbReference>
<comment type="similarity">
    <text evidence="1">Belongs to the peptidase S28 family.</text>
</comment>
<dbReference type="PANTHER" id="PTHR11010">
    <property type="entry name" value="PROTEASE S28 PRO-X CARBOXYPEPTIDASE-RELATED"/>
    <property type="match status" value="1"/>
</dbReference>
<evidence type="ECO:0000256" key="5">
    <source>
        <dbReference type="ARBA" id="ARBA00023180"/>
    </source>
</evidence>
<dbReference type="InterPro" id="IPR008758">
    <property type="entry name" value="Peptidase_S28"/>
</dbReference>
<dbReference type="SUPFAM" id="SSF53474">
    <property type="entry name" value="alpha/beta-Hydrolases"/>
    <property type="match status" value="1"/>
</dbReference>
<dbReference type="GO" id="GO:0070008">
    <property type="term" value="F:serine-type exopeptidase activity"/>
    <property type="evidence" value="ECO:0007669"/>
    <property type="project" value="InterPro"/>
</dbReference>
<protein>
    <submittedName>
        <fullName evidence="6">Uncharacterized protein</fullName>
    </submittedName>
</protein>
<dbReference type="OrthoDB" id="1735038at2759"/>
<evidence type="ECO:0000313" key="6">
    <source>
        <dbReference type="EMBL" id="KAF0712642.1"/>
    </source>
</evidence>
<dbReference type="GO" id="GO:0008239">
    <property type="term" value="F:dipeptidyl-peptidase activity"/>
    <property type="evidence" value="ECO:0007669"/>
    <property type="project" value="TreeGrafter"/>
</dbReference>
<evidence type="ECO:0000256" key="3">
    <source>
        <dbReference type="ARBA" id="ARBA00022729"/>
    </source>
</evidence>
<dbReference type="AlphaFoldDB" id="A0A6A4ZAI0"/>
<dbReference type="InterPro" id="IPR029058">
    <property type="entry name" value="AB_hydrolase_fold"/>
</dbReference>
<proteinExistence type="inferred from homology"/>
<gene>
    <name evidence="6" type="ORF">As57867_004728</name>
</gene>
<dbReference type="Gene3D" id="3.40.50.1820">
    <property type="entry name" value="alpha/beta hydrolase"/>
    <property type="match status" value="1"/>
</dbReference>
<evidence type="ECO:0000256" key="2">
    <source>
        <dbReference type="ARBA" id="ARBA00022670"/>
    </source>
</evidence>
<dbReference type="Gene3D" id="1.20.120.980">
    <property type="entry name" value="Serine carboxypeptidase S28, SKS domain"/>
    <property type="match status" value="1"/>
</dbReference>
<sequence length="457" mass="50958">GLEALEDVAADAQELFFDDKLDHSDPANTKTWKHRYFLNDKYYGGPNSPVFLFIEGESPADPVWVSADRVYMVQLAKKHKALIVSIEHRFYGKSQPLPDWSLESFKFLTMKQVVDDAAYFQDHIRATRNVTKASKWVAFGGSYPGQLTAYTKLLHPDRFAGAVASSATIELKPAYPAYAETVAYDLQQVGGREVLDVLRHGLRDFHNLVDSDCDDDVALLNKLFNPCTPTVTDFDKATLESSIFGNFQGFAQGNDYSAYGVKDAARDLKNKTLGTPLERIAYINALSWTPDSNCTASNYIKDSLAPYNITASDPDSANRQYEWNQCMEGGGAQTTADSNSPFNELQYISLENVWYPICQDAYGLSPRQSDALIAKAEKFYGGLHPKVKNVAFPSGTFDPWRKLCPDNSTKLPDKSSVAIYIEGTSHCGDMVIRKNNGSAPLVWAHKKIDEQIARYLQ</sequence>
<keyword evidence="3" id="KW-0732">Signal</keyword>
<name>A0A6A4ZAI0_9STRA</name>
<keyword evidence="2" id="KW-0645">Protease</keyword>
<evidence type="ECO:0000256" key="1">
    <source>
        <dbReference type="ARBA" id="ARBA00011079"/>
    </source>
</evidence>
<feature type="non-terminal residue" evidence="6">
    <location>
        <position position="1"/>
    </location>
</feature>
<dbReference type="GO" id="GO:0006508">
    <property type="term" value="P:proteolysis"/>
    <property type="evidence" value="ECO:0007669"/>
    <property type="project" value="UniProtKB-KW"/>
</dbReference>
<dbReference type="InterPro" id="IPR042269">
    <property type="entry name" value="Ser_carbopepase_S28_SKS"/>
</dbReference>
<keyword evidence="5" id="KW-0325">Glycoprotein</keyword>
<keyword evidence="4" id="KW-0378">Hydrolase</keyword>
<organism evidence="6">
    <name type="scientific">Aphanomyces stellatus</name>
    <dbReference type="NCBI Taxonomy" id="120398"/>
    <lineage>
        <taxon>Eukaryota</taxon>
        <taxon>Sar</taxon>
        <taxon>Stramenopiles</taxon>
        <taxon>Oomycota</taxon>
        <taxon>Saprolegniomycetes</taxon>
        <taxon>Saprolegniales</taxon>
        <taxon>Verrucalvaceae</taxon>
        <taxon>Aphanomyces</taxon>
    </lineage>
</organism>
<comment type="caution">
    <text evidence="6">The sequence shown here is derived from an EMBL/GenBank/DDBJ whole genome shotgun (WGS) entry which is preliminary data.</text>
</comment>
<dbReference type="Pfam" id="PF05577">
    <property type="entry name" value="Peptidase_S28"/>
    <property type="match status" value="1"/>
</dbReference>
<evidence type="ECO:0000256" key="4">
    <source>
        <dbReference type="ARBA" id="ARBA00022801"/>
    </source>
</evidence>
<reference evidence="6" key="1">
    <citation type="submission" date="2019-06" db="EMBL/GenBank/DDBJ databases">
        <title>Genomics analysis of Aphanomyces spp. identifies a new class of oomycete effector associated with host adaptation.</title>
        <authorList>
            <person name="Gaulin E."/>
        </authorList>
    </citation>
    <scope>NUCLEOTIDE SEQUENCE</scope>
    <source>
        <strain evidence="6">CBS 578.67</strain>
    </source>
</reference>
<dbReference type="EMBL" id="VJMH01001223">
    <property type="protein sequence ID" value="KAF0712642.1"/>
    <property type="molecule type" value="Genomic_DNA"/>
</dbReference>
<accession>A0A6A4ZAI0</accession>